<dbReference type="InterPro" id="IPR012312">
    <property type="entry name" value="Hemerythrin-like"/>
</dbReference>
<accession>A0A2T0MQI9</accession>
<dbReference type="EMBL" id="PVNG01000017">
    <property type="protein sequence ID" value="PRX60382.1"/>
    <property type="molecule type" value="Genomic_DNA"/>
</dbReference>
<comment type="caution">
    <text evidence="2">The sequence shown here is derived from an EMBL/GenBank/DDBJ whole genome shotgun (WGS) entry which is preliminary data.</text>
</comment>
<keyword evidence="3" id="KW-1185">Reference proteome</keyword>
<reference evidence="2 3" key="1">
    <citation type="submission" date="2018-03" db="EMBL/GenBank/DDBJ databases">
        <title>Genomic Encyclopedia of Type Strains, Phase III (KMG-III): the genomes of soil and plant-associated and newly described type strains.</title>
        <authorList>
            <person name="Whitman W."/>
        </authorList>
    </citation>
    <scope>NUCLEOTIDE SEQUENCE [LARGE SCALE GENOMIC DNA]</scope>
    <source>
        <strain evidence="2 3">CGMCC 4.7104</strain>
    </source>
</reference>
<dbReference type="Gene3D" id="1.20.120.520">
    <property type="entry name" value="nmb1532 protein domain like"/>
    <property type="match status" value="1"/>
</dbReference>
<dbReference type="Pfam" id="PF01814">
    <property type="entry name" value="Hemerythrin"/>
    <property type="match status" value="1"/>
</dbReference>
<dbReference type="CDD" id="cd12108">
    <property type="entry name" value="Hr-like"/>
    <property type="match status" value="1"/>
</dbReference>
<proteinExistence type="predicted"/>
<dbReference type="AlphaFoldDB" id="A0A2T0MQI9"/>
<protein>
    <submittedName>
        <fullName evidence="2">Hemerythrin HHE cation binding domain-containing protein</fullName>
    </submittedName>
</protein>
<evidence type="ECO:0000313" key="3">
    <source>
        <dbReference type="Proteomes" id="UP000238312"/>
    </source>
</evidence>
<name>A0A2T0MQI9_9ACTN</name>
<dbReference type="Proteomes" id="UP000238312">
    <property type="component" value="Unassembled WGS sequence"/>
</dbReference>
<feature type="domain" description="Hemerythrin-like" evidence="1">
    <location>
        <begin position="10"/>
        <end position="141"/>
    </location>
</feature>
<organism evidence="2 3">
    <name type="scientific">Nonomuraea fuscirosea</name>
    <dbReference type="NCBI Taxonomy" id="1291556"/>
    <lineage>
        <taxon>Bacteria</taxon>
        <taxon>Bacillati</taxon>
        <taxon>Actinomycetota</taxon>
        <taxon>Actinomycetes</taxon>
        <taxon>Streptosporangiales</taxon>
        <taxon>Streptosporangiaceae</taxon>
        <taxon>Nonomuraea</taxon>
    </lineage>
</organism>
<gene>
    <name evidence="2" type="ORF">B0I32_117149</name>
</gene>
<sequence>MNQPMADVRDMFMVHTMMRREFGLLPQLVREVTAGDTHRSTVVGRHAALMCVVLHLHHEGEDLILWPLLLERGGAQASIFVPKVEDQHHGIEAALEEVKELLPAWTATAHNGERLAEAFEVLRDRLQEHMAVEEEEILPLAAKVVTAAEWAQLGEHSLSNSPKKDLPLVFGMGMYEGDPDVVKEVLSHAPPAARLIMPLLAPRLYARHAKRLYGTATPPRAGRL</sequence>
<evidence type="ECO:0000259" key="1">
    <source>
        <dbReference type="Pfam" id="PF01814"/>
    </source>
</evidence>
<evidence type="ECO:0000313" key="2">
    <source>
        <dbReference type="EMBL" id="PRX60382.1"/>
    </source>
</evidence>